<evidence type="ECO:0000256" key="5">
    <source>
        <dbReference type="ARBA" id="ARBA00023145"/>
    </source>
</evidence>
<feature type="active site" description="Charge relay system" evidence="7">
    <location>
        <position position="278"/>
    </location>
</feature>
<dbReference type="InterPro" id="IPR001316">
    <property type="entry name" value="Pept_S1A_streptogrisin"/>
</dbReference>
<dbReference type="Pfam" id="PF02983">
    <property type="entry name" value="Pro_Al_protease"/>
    <property type="match status" value="1"/>
</dbReference>
<keyword evidence="5" id="KW-0865">Zymogen</keyword>
<dbReference type="CDD" id="cd21112">
    <property type="entry name" value="alphaLP-like"/>
    <property type="match status" value="1"/>
</dbReference>
<organism evidence="11 12">
    <name type="scientific">Colletotrichum melonis</name>
    <dbReference type="NCBI Taxonomy" id="1209925"/>
    <lineage>
        <taxon>Eukaryota</taxon>
        <taxon>Fungi</taxon>
        <taxon>Dikarya</taxon>
        <taxon>Ascomycota</taxon>
        <taxon>Pezizomycotina</taxon>
        <taxon>Sordariomycetes</taxon>
        <taxon>Hypocreomycetidae</taxon>
        <taxon>Glomerellales</taxon>
        <taxon>Glomerellaceae</taxon>
        <taxon>Colletotrichum</taxon>
        <taxon>Colletotrichum acutatum species complex</taxon>
    </lineage>
</organism>
<evidence type="ECO:0000259" key="9">
    <source>
        <dbReference type="Pfam" id="PF00089"/>
    </source>
</evidence>
<dbReference type="Gene3D" id="2.40.10.10">
    <property type="entry name" value="Trypsin-like serine proteases"/>
    <property type="match status" value="2"/>
</dbReference>
<reference evidence="11 12" key="1">
    <citation type="submission" date="2016-10" db="EMBL/GenBank/DDBJ databases">
        <title>The genome sequence of Colletotrichum fioriniae PJ7.</title>
        <authorList>
            <person name="Baroncelli R."/>
        </authorList>
    </citation>
    <scope>NUCLEOTIDE SEQUENCE [LARGE SCALE GENOMIC DNA]</scope>
    <source>
        <strain evidence="11">Col 31</strain>
    </source>
</reference>
<evidence type="ECO:0000256" key="8">
    <source>
        <dbReference type="PIRSR" id="PIRSR001134-2"/>
    </source>
</evidence>
<dbReference type="SUPFAM" id="SSF50494">
    <property type="entry name" value="Trypsin-like serine proteases"/>
    <property type="match status" value="1"/>
</dbReference>
<dbReference type="PRINTS" id="PR00861">
    <property type="entry name" value="ALYTICPTASE"/>
</dbReference>
<dbReference type="AlphaFoldDB" id="A0AAI9V607"/>
<proteinExistence type="predicted"/>
<feature type="domain" description="Peptidase S1" evidence="9">
    <location>
        <begin position="273"/>
        <end position="423"/>
    </location>
</feature>
<name>A0AAI9V607_9PEZI</name>
<sequence>MAGAMEDSILSSKLANNKTMILVTILEPSLTHLTLQQPPRLTSLPIHPVVYLFRTPIMELTKFLGFLAMVLPIAYGAPTSAATSLHPKILAAMKRDFGLDAEAATKRVAFEHRSADVVESLKGSAGFAGAWISEDGTTLKVGVTDEALVADVTSAGATPVILANPLSKLEEAKAALDAIDIEAPARRDEASASSGIASYFVDVAANKLVIESLAGSTATAESLAKEVGLAAGEFEVRTVASMPSTFATVLGGDAYLINRAARCSIGFSVTTGFVSAGHCGSAGDTATTSAGASLGTFSGSVFPGSADMSYIRTVSGTTLRGYIDGYGRGDLPVSGSTASAVGASICRSGSTTGVFCGTVGALGATVNYSEGRVTGLTRTSVCAEPGDSGGSFYSGAQAQGVTSGGSGDCTSGGTTYFQPVNEILSTYGLTLVRA</sequence>
<keyword evidence="4" id="KW-0720">Serine protease</keyword>
<evidence type="ECO:0000256" key="6">
    <source>
        <dbReference type="ARBA" id="ARBA00023157"/>
    </source>
</evidence>
<keyword evidence="3" id="KW-0378">Hydrolase</keyword>
<evidence type="ECO:0000256" key="4">
    <source>
        <dbReference type="ARBA" id="ARBA00022825"/>
    </source>
</evidence>
<evidence type="ECO:0000256" key="1">
    <source>
        <dbReference type="ARBA" id="ARBA00022670"/>
    </source>
</evidence>
<dbReference type="InterPro" id="IPR043504">
    <property type="entry name" value="Peptidase_S1_PA_chymotrypsin"/>
</dbReference>
<feature type="domain" description="Peptidase S1A alpha-lytic prodomain" evidence="10">
    <location>
        <begin position="165"/>
        <end position="230"/>
    </location>
</feature>
<feature type="disulfide bond" evidence="8">
    <location>
        <begin position="263"/>
        <end position="279"/>
    </location>
</feature>
<accession>A0AAI9V607</accession>
<keyword evidence="12" id="KW-1185">Reference proteome</keyword>
<feature type="active site" description="Charge relay system" evidence="7">
    <location>
        <position position="307"/>
    </location>
</feature>
<feature type="disulfide bond" evidence="8">
    <location>
        <begin position="346"/>
        <end position="356"/>
    </location>
</feature>
<evidence type="ECO:0000313" key="12">
    <source>
        <dbReference type="Proteomes" id="UP001239795"/>
    </source>
</evidence>
<dbReference type="InterPro" id="IPR004236">
    <property type="entry name" value="Pept_S1_alpha_lytic"/>
</dbReference>
<keyword evidence="2" id="KW-0732">Signal</keyword>
<dbReference type="PIRSF" id="PIRSF001134">
    <property type="entry name" value="Streptogrisin"/>
    <property type="match status" value="1"/>
</dbReference>
<dbReference type="InterPro" id="IPR035070">
    <property type="entry name" value="Streptogrisin_prodomain"/>
</dbReference>
<evidence type="ECO:0000256" key="7">
    <source>
        <dbReference type="PIRSR" id="PIRSR001134-1"/>
    </source>
</evidence>
<dbReference type="GO" id="GO:0005576">
    <property type="term" value="C:extracellular region"/>
    <property type="evidence" value="ECO:0007669"/>
    <property type="project" value="InterPro"/>
</dbReference>
<dbReference type="GO" id="GO:0006508">
    <property type="term" value="P:proteolysis"/>
    <property type="evidence" value="ECO:0007669"/>
    <property type="project" value="UniProtKB-KW"/>
</dbReference>
<feature type="active site" description="Charge relay system" evidence="7">
    <location>
        <position position="388"/>
    </location>
</feature>
<keyword evidence="6 8" id="KW-1015">Disulfide bond</keyword>
<evidence type="ECO:0000313" key="11">
    <source>
        <dbReference type="EMBL" id="KAK1468363.1"/>
    </source>
</evidence>
<evidence type="ECO:0000256" key="2">
    <source>
        <dbReference type="ARBA" id="ARBA00022729"/>
    </source>
</evidence>
<dbReference type="EMBL" id="MLGG01000001">
    <property type="protein sequence ID" value="KAK1468363.1"/>
    <property type="molecule type" value="Genomic_DNA"/>
</dbReference>
<dbReference type="Gene3D" id="3.30.300.50">
    <property type="match status" value="2"/>
</dbReference>
<evidence type="ECO:0000256" key="3">
    <source>
        <dbReference type="ARBA" id="ARBA00022801"/>
    </source>
</evidence>
<dbReference type="Proteomes" id="UP001239795">
    <property type="component" value="Unassembled WGS sequence"/>
</dbReference>
<dbReference type="InterPro" id="IPR001254">
    <property type="entry name" value="Trypsin_dom"/>
</dbReference>
<feature type="disulfide bond" evidence="8">
    <location>
        <begin position="382"/>
        <end position="409"/>
    </location>
</feature>
<dbReference type="InterPro" id="IPR009003">
    <property type="entry name" value="Peptidase_S1_PA"/>
</dbReference>
<dbReference type="Pfam" id="PF00089">
    <property type="entry name" value="Trypsin"/>
    <property type="match status" value="1"/>
</dbReference>
<protein>
    <submittedName>
        <fullName evidence="11">Trypsin</fullName>
    </submittedName>
</protein>
<evidence type="ECO:0000259" key="10">
    <source>
        <dbReference type="Pfam" id="PF02983"/>
    </source>
</evidence>
<dbReference type="GO" id="GO:0004252">
    <property type="term" value="F:serine-type endopeptidase activity"/>
    <property type="evidence" value="ECO:0007669"/>
    <property type="project" value="InterPro"/>
</dbReference>
<comment type="caution">
    <text evidence="11">The sequence shown here is derived from an EMBL/GenBank/DDBJ whole genome shotgun (WGS) entry which is preliminary data.</text>
</comment>
<keyword evidence="1" id="KW-0645">Protease</keyword>
<gene>
    <name evidence="11" type="ORF">CMEL01_00130</name>
</gene>